<keyword evidence="1" id="KW-0472">Membrane</keyword>
<reference evidence="2 3" key="1">
    <citation type="submission" date="2016-10" db="EMBL/GenBank/DDBJ databases">
        <authorList>
            <person name="de Groot N.N."/>
        </authorList>
    </citation>
    <scope>NUCLEOTIDE SEQUENCE [LARGE SCALE GENOMIC DNA]</scope>
    <source>
        <strain evidence="2 3">CGMCC 1.11030</strain>
    </source>
</reference>
<dbReference type="RefSeq" id="WP_092857725.1">
    <property type="nucleotide sequence ID" value="NZ_FOQH01000002.1"/>
</dbReference>
<dbReference type="OrthoDB" id="7198805at2"/>
<proteinExistence type="predicted"/>
<dbReference type="STRING" id="1114924.SAMN05216258_1028"/>
<accession>A0A1I3CHU4</accession>
<evidence type="ECO:0008006" key="4">
    <source>
        <dbReference type="Google" id="ProtNLM"/>
    </source>
</evidence>
<name>A0A1I3CHU4_9RHOB</name>
<evidence type="ECO:0000256" key="1">
    <source>
        <dbReference type="SAM" id="Phobius"/>
    </source>
</evidence>
<sequence>MSAPAPARPTPGRAASTPLDAIVVLVSLAAALGAMLLFAAGRDQPLRQAPSGFDGLAIWLAEGGLDAQSFRGGWTIPAREVGLTVLPVYDAALDEARVAPATETELRLQRDEIDMDARTLREKVGMAPALLVLPKWRSGMRLTGVAHPDLLIDPADVSRLLERVLGRPAAAAGAIGQATAPFSDFAYRGADGRTLTARLPLARTFEGAGCRPEIGRPGAMILGLCPTELADGEGWVHVLSDPDLLNNHGLRLGDNARIARDLVGRLADGRRVIVDYSLETWLTAERGRGSPARTWADLARFLAFPFSLLWLGAGATLALFVWRGAVRAGPAADGEARRPPSRAAMLGARARLMRLTGQDGALVQAYAQARIGSTARRLLGPRGPEPAETAVLRLARRRDAALGKRLAALLGRIRAAPPDLPPEAAVACVDELEILLERLNDDA</sequence>
<evidence type="ECO:0000313" key="3">
    <source>
        <dbReference type="Proteomes" id="UP000199377"/>
    </source>
</evidence>
<keyword evidence="1" id="KW-1133">Transmembrane helix</keyword>
<protein>
    <recommendedName>
        <fullName evidence="4">DUF4350 domain-containing protein</fullName>
    </recommendedName>
</protein>
<dbReference type="EMBL" id="FOQH01000002">
    <property type="protein sequence ID" value="SFH74045.1"/>
    <property type="molecule type" value="Genomic_DNA"/>
</dbReference>
<gene>
    <name evidence="2" type="ORF">SAMN05216258_1028</name>
</gene>
<keyword evidence="1" id="KW-0812">Transmembrane</keyword>
<organism evidence="2 3">
    <name type="scientific">Albimonas pacifica</name>
    <dbReference type="NCBI Taxonomy" id="1114924"/>
    <lineage>
        <taxon>Bacteria</taxon>
        <taxon>Pseudomonadati</taxon>
        <taxon>Pseudomonadota</taxon>
        <taxon>Alphaproteobacteria</taxon>
        <taxon>Rhodobacterales</taxon>
        <taxon>Paracoccaceae</taxon>
        <taxon>Albimonas</taxon>
    </lineage>
</organism>
<dbReference type="Proteomes" id="UP000199377">
    <property type="component" value="Unassembled WGS sequence"/>
</dbReference>
<keyword evidence="3" id="KW-1185">Reference proteome</keyword>
<dbReference type="AlphaFoldDB" id="A0A1I3CHU4"/>
<feature type="transmembrane region" description="Helical" evidence="1">
    <location>
        <begin position="21"/>
        <end position="40"/>
    </location>
</feature>
<evidence type="ECO:0000313" key="2">
    <source>
        <dbReference type="EMBL" id="SFH74045.1"/>
    </source>
</evidence>